<keyword evidence="3" id="KW-0324">Glycolysis</keyword>
<dbReference type="Gene3D" id="3.20.20.70">
    <property type="entry name" value="Aldolase class I"/>
    <property type="match status" value="1"/>
</dbReference>
<dbReference type="GO" id="GO:0006096">
    <property type="term" value="P:glycolytic process"/>
    <property type="evidence" value="ECO:0007669"/>
    <property type="project" value="UniProtKB-UniPathway"/>
</dbReference>
<comment type="similarity">
    <text evidence="1 3">Belongs to the triosephosphate isomerase family.</text>
</comment>
<dbReference type="UniPathway" id="UPA00109">
    <property type="reaction ID" value="UER00189"/>
</dbReference>
<dbReference type="EMBL" id="PFAK01000015">
    <property type="protein sequence ID" value="PIR96469.1"/>
    <property type="molecule type" value="Genomic_DNA"/>
</dbReference>
<dbReference type="CDD" id="cd00311">
    <property type="entry name" value="TIM"/>
    <property type="match status" value="1"/>
</dbReference>
<evidence type="ECO:0000256" key="3">
    <source>
        <dbReference type="RuleBase" id="RU363013"/>
    </source>
</evidence>
<dbReference type="UniPathway" id="UPA00138"/>
<evidence type="ECO:0000256" key="1">
    <source>
        <dbReference type="ARBA" id="ARBA00007422"/>
    </source>
</evidence>
<comment type="catalytic activity">
    <reaction evidence="3">
        <text>D-glyceraldehyde 3-phosphate = dihydroxyacetone phosphate</text>
        <dbReference type="Rhea" id="RHEA:18585"/>
        <dbReference type="ChEBI" id="CHEBI:57642"/>
        <dbReference type="ChEBI" id="CHEBI:59776"/>
        <dbReference type="EC" id="5.3.1.1"/>
    </reaction>
</comment>
<comment type="pathway">
    <text evidence="3">Carbohydrate degradation; glycolysis; D-glyceraldehyde 3-phosphate from glycerone phosphate: step 1/1.</text>
</comment>
<comment type="pathway">
    <text evidence="3">Carbohydrate biosynthesis; gluconeogenesis.</text>
</comment>
<dbReference type="InterPro" id="IPR013785">
    <property type="entry name" value="Aldolase_TIM"/>
</dbReference>
<dbReference type="Pfam" id="PF00121">
    <property type="entry name" value="TIM"/>
    <property type="match status" value="1"/>
</dbReference>
<protein>
    <recommendedName>
        <fullName evidence="3">Triosephosphate isomerase</fullName>
        <ecNumber evidence="3">5.3.1.1</ecNumber>
    </recommendedName>
</protein>
<reference evidence="5" key="1">
    <citation type="submission" date="2017-09" db="EMBL/GenBank/DDBJ databases">
        <title>Depth-based differentiation of microbial function through sediment-hosted aquifers and enrichment of novel symbionts in the deep terrestrial subsurface.</title>
        <authorList>
            <person name="Probst A.J."/>
            <person name="Ladd B."/>
            <person name="Jarett J.K."/>
            <person name="Geller-Mcgrath D.E."/>
            <person name="Sieber C.M.K."/>
            <person name="Emerson J.B."/>
            <person name="Anantharaman K."/>
            <person name="Thomas B.C."/>
            <person name="Malmstrom R."/>
            <person name="Stieglmeier M."/>
            <person name="Klingl A."/>
            <person name="Woyke T."/>
            <person name="Ryan C.M."/>
            <person name="Banfield J.F."/>
        </authorList>
    </citation>
    <scope>NUCLEOTIDE SEQUENCE [LARGE SCALE GENOMIC DNA]</scope>
</reference>
<dbReference type="InterPro" id="IPR035990">
    <property type="entry name" value="TIM_sf"/>
</dbReference>
<comment type="caution">
    <text evidence="4">The sequence shown here is derived from an EMBL/GenBank/DDBJ whole genome shotgun (WGS) entry which is preliminary data.</text>
</comment>
<gene>
    <name evidence="4" type="primary">tpiA</name>
    <name evidence="4" type="ORF">COT92_00910</name>
</gene>
<dbReference type="Proteomes" id="UP000230922">
    <property type="component" value="Unassembled WGS sequence"/>
</dbReference>
<dbReference type="PANTHER" id="PTHR21139">
    <property type="entry name" value="TRIOSEPHOSPHATE ISOMERASE"/>
    <property type="match status" value="1"/>
</dbReference>
<evidence type="ECO:0000256" key="2">
    <source>
        <dbReference type="ARBA" id="ARBA00023235"/>
    </source>
</evidence>
<dbReference type="PANTHER" id="PTHR21139:SF42">
    <property type="entry name" value="TRIOSEPHOSPHATE ISOMERASE"/>
    <property type="match status" value="1"/>
</dbReference>
<dbReference type="AlphaFoldDB" id="A0A2H0VDN9"/>
<dbReference type="SUPFAM" id="SSF51351">
    <property type="entry name" value="Triosephosphate isomerase (TIM)"/>
    <property type="match status" value="1"/>
</dbReference>
<dbReference type="GO" id="GO:0005829">
    <property type="term" value="C:cytosol"/>
    <property type="evidence" value="ECO:0007669"/>
    <property type="project" value="TreeGrafter"/>
</dbReference>
<proteinExistence type="inferred from homology"/>
<dbReference type="GO" id="GO:0046166">
    <property type="term" value="P:glyceraldehyde-3-phosphate biosynthetic process"/>
    <property type="evidence" value="ECO:0007669"/>
    <property type="project" value="TreeGrafter"/>
</dbReference>
<comment type="subunit">
    <text evidence="3">Homodimer.</text>
</comment>
<evidence type="ECO:0000313" key="5">
    <source>
        <dbReference type="Proteomes" id="UP000230922"/>
    </source>
</evidence>
<dbReference type="GO" id="GO:0019563">
    <property type="term" value="P:glycerol catabolic process"/>
    <property type="evidence" value="ECO:0007669"/>
    <property type="project" value="TreeGrafter"/>
</dbReference>
<evidence type="ECO:0000313" key="4">
    <source>
        <dbReference type="EMBL" id="PIR96469.1"/>
    </source>
</evidence>
<keyword evidence="3" id="KW-0963">Cytoplasm</keyword>
<dbReference type="PROSITE" id="PS51440">
    <property type="entry name" value="TIM_2"/>
    <property type="match status" value="1"/>
</dbReference>
<dbReference type="EC" id="5.3.1.1" evidence="3"/>
<name>A0A2H0VDN9_9BACT</name>
<accession>A0A2H0VDN9</accession>
<keyword evidence="3" id="KW-0312">Gluconeogenesis</keyword>
<keyword evidence="2 3" id="KW-0413">Isomerase</keyword>
<organism evidence="4 5">
    <name type="scientific">Candidatus Doudnabacteria bacterium CG10_big_fil_rev_8_21_14_0_10_42_18</name>
    <dbReference type="NCBI Taxonomy" id="1974552"/>
    <lineage>
        <taxon>Bacteria</taxon>
        <taxon>Candidatus Doudnaibacteriota</taxon>
    </lineage>
</organism>
<dbReference type="InterPro" id="IPR000652">
    <property type="entry name" value="Triosephosphate_isomerase"/>
</dbReference>
<sequence>MSKKLIVANWKLNPSTLKEAVELSFSIEQTKKNTVVLCPPTIYLSQIEYANLGAQDCFWQEKGAFTGQTSPAQLKDLKIKYCIVGHSERRALGETDDQINEKVRVCQSQKLIPILCVGYGTTVEQDDLEVVDVLKGQLEADLSGVDASQVVVAYEPVWAISTGDPYATKKVATPEHSEKIAIFIKTKYGAQRVLYGGSATPKNAAGFLQQPHVDGLLVGGASLIAKQFNEMINL</sequence>
<dbReference type="GO" id="GO:0004807">
    <property type="term" value="F:triose-phosphate isomerase activity"/>
    <property type="evidence" value="ECO:0007669"/>
    <property type="project" value="UniProtKB-EC"/>
</dbReference>
<dbReference type="GO" id="GO:0006094">
    <property type="term" value="P:gluconeogenesis"/>
    <property type="evidence" value="ECO:0007669"/>
    <property type="project" value="UniProtKB-UniPathway"/>
</dbReference>
<comment type="subcellular location">
    <subcellularLocation>
        <location evidence="3">Cytoplasm</location>
    </subcellularLocation>
</comment>